<keyword evidence="2" id="KW-1185">Reference proteome</keyword>
<dbReference type="PANTHER" id="PTHR11439:SF483">
    <property type="entry name" value="PEPTIDE SYNTHASE GLIP-LIKE, PUTATIVE (AFU_ORTHOLOGUE AFUA_3G12920)-RELATED"/>
    <property type="match status" value="1"/>
</dbReference>
<dbReference type="PANTHER" id="PTHR11439">
    <property type="entry name" value="GAG-POL-RELATED RETROTRANSPOSON"/>
    <property type="match status" value="1"/>
</dbReference>
<gene>
    <name evidence="1" type="ORF">O181_087786</name>
</gene>
<protein>
    <submittedName>
        <fullName evidence="1">Uncharacterized protein</fullName>
    </submittedName>
</protein>
<dbReference type="AlphaFoldDB" id="A0A9Q3IQB7"/>
<dbReference type="OrthoDB" id="4927525at2759"/>
<proteinExistence type="predicted"/>
<evidence type="ECO:0000313" key="1">
    <source>
        <dbReference type="EMBL" id="MBW0548071.1"/>
    </source>
</evidence>
<dbReference type="EMBL" id="AVOT02053208">
    <property type="protein sequence ID" value="MBW0548071.1"/>
    <property type="molecule type" value="Genomic_DNA"/>
</dbReference>
<evidence type="ECO:0000313" key="2">
    <source>
        <dbReference type="Proteomes" id="UP000765509"/>
    </source>
</evidence>
<name>A0A9Q3IQB7_9BASI</name>
<accession>A0A9Q3IQB7</accession>
<reference evidence="1" key="1">
    <citation type="submission" date="2021-03" db="EMBL/GenBank/DDBJ databases">
        <title>Draft genome sequence of rust myrtle Austropuccinia psidii MF-1, a brazilian biotype.</title>
        <authorList>
            <person name="Quecine M.C."/>
            <person name="Pachon D.M.R."/>
            <person name="Bonatelli M.L."/>
            <person name="Correr F.H."/>
            <person name="Franceschini L.M."/>
            <person name="Leite T.F."/>
            <person name="Margarido G.R.A."/>
            <person name="Almeida C.A."/>
            <person name="Ferrarezi J.A."/>
            <person name="Labate C.A."/>
        </authorList>
    </citation>
    <scope>NUCLEOTIDE SEQUENCE</scope>
    <source>
        <strain evidence="1">MF-1</strain>
    </source>
</reference>
<sequence>MVGKGDVVIVQCQLVEGILVSYPRQVIHHDTPLLELQDIHVSKDKGITHPTPYKLVIGSLMYLVSGSPPELAFSVNFLAQKLMKPTKKHWDLLTPLIGYLIKTWDCGINLLPEFFSLNLWSDAGWGGNLEHLQCRLLLKLGNKPVLWASKQQAVVTLSMCTDKYIPLSN</sequence>
<comment type="caution">
    <text evidence="1">The sequence shown here is derived from an EMBL/GenBank/DDBJ whole genome shotgun (WGS) entry which is preliminary data.</text>
</comment>
<dbReference type="Proteomes" id="UP000765509">
    <property type="component" value="Unassembled WGS sequence"/>
</dbReference>
<organism evidence="1 2">
    <name type="scientific">Austropuccinia psidii MF-1</name>
    <dbReference type="NCBI Taxonomy" id="1389203"/>
    <lineage>
        <taxon>Eukaryota</taxon>
        <taxon>Fungi</taxon>
        <taxon>Dikarya</taxon>
        <taxon>Basidiomycota</taxon>
        <taxon>Pucciniomycotina</taxon>
        <taxon>Pucciniomycetes</taxon>
        <taxon>Pucciniales</taxon>
        <taxon>Sphaerophragmiaceae</taxon>
        <taxon>Austropuccinia</taxon>
    </lineage>
</organism>